<dbReference type="PANTHER" id="PTHR31672:SF2">
    <property type="entry name" value="F-BOX DOMAIN-CONTAINING PROTEIN"/>
    <property type="match status" value="1"/>
</dbReference>
<dbReference type="EMBL" id="OX459124">
    <property type="protein sequence ID" value="CAI9114018.1"/>
    <property type="molecule type" value="Genomic_DNA"/>
</dbReference>
<proteinExistence type="predicted"/>
<organism evidence="3 4">
    <name type="scientific">Oldenlandia corymbosa var. corymbosa</name>
    <dbReference type="NCBI Taxonomy" id="529605"/>
    <lineage>
        <taxon>Eukaryota</taxon>
        <taxon>Viridiplantae</taxon>
        <taxon>Streptophyta</taxon>
        <taxon>Embryophyta</taxon>
        <taxon>Tracheophyta</taxon>
        <taxon>Spermatophyta</taxon>
        <taxon>Magnoliopsida</taxon>
        <taxon>eudicotyledons</taxon>
        <taxon>Gunneridae</taxon>
        <taxon>Pentapetalae</taxon>
        <taxon>asterids</taxon>
        <taxon>lamiids</taxon>
        <taxon>Gentianales</taxon>
        <taxon>Rubiaceae</taxon>
        <taxon>Rubioideae</taxon>
        <taxon>Spermacoceae</taxon>
        <taxon>Hedyotis-Oldenlandia complex</taxon>
        <taxon>Oldenlandia</taxon>
    </lineage>
</organism>
<dbReference type="InterPro" id="IPR036047">
    <property type="entry name" value="F-box-like_dom_sf"/>
</dbReference>
<feature type="domain" description="F-box" evidence="2">
    <location>
        <begin position="2"/>
        <end position="35"/>
    </location>
</feature>
<accession>A0AAV1E524</accession>
<gene>
    <name evidence="3" type="ORF">OLC1_LOCUS20890</name>
</gene>
<dbReference type="InterPro" id="IPR006527">
    <property type="entry name" value="F-box-assoc_dom_typ1"/>
</dbReference>
<dbReference type="InterPro" id="IPR050796">
    <property type="entry name" value="SCF_F-box_component"/>
</dbReference>
<keyword evidence="4" id="KW-1185">Reference proteome</keyword>
<dbReference type="InterPro" id="IPR001810">
    <property type="entry name" value="F-box_dom"/>
</dbReference>
<dbReference type="PANTHER" id="PTHR31672">
    <property type="entry name" value="BNACNNG10540D PROTEIN"/>
    <property type="match status" value="1"/>
</dbReference>
<sequence length="386" mass="42996">MWNNLPCDLLAHIFSFLPPDSLACAKSTCRNWHECPDYLQLPESGQWWGRRNPAWFMAVPNRNRVSICYAQNPVNSRCYILSLDFIPTHIRPVSPIGGLILFRPISTTALQLAVCNPFTRQIRHLPTLNVARTNPAVGTIDELPSISIPGSQFQYRVYVVGGMSDAPSGGATYEPTIEMYDSRTDSWAIIGSVPIEYAVRLTVWTPNESVFCNGTLYWMTSARAYSVMGFEIATGKWKELSVPLADRLEFAALVRRNGKLTVLGGKCGGDAYVWELGEGEVWGVVEKVPFELGMKFLGGKGCWDNTRCVGNDGMVCLYKDLGSGMLGWREVDNGGGRWDWFWIDGGCFTIRGHQLQNLQIKGLLLYPNLSRSGLFSSSLNRLCNLG</sequence>
<name>A0AAV1E524_OLDCO</name>
<protein>
    <submittedName>
        <fullName evidence="3">OLC1v1037489C1</fullName>
    </submittedName>
</protein>
<evidence type="ECO:0000259" key="1">
    <source>
        <dbReference type="Pfam" id="PF07734"/>
    </source>
</evidence>
<dbReference type="Gene3D" id="1.20.1280.50">
    <property type="match status" value="1"/>
</dbReference>
<dbReference type="SUPFAM" id="SSF117281">
    <property type="entry name" value="Kelch motif"/>
    <property type="match status" value="1"/>
</dbReference>
<dbReference type="Pfam" id="PF12937">
    <property type="entry name" value="F-box-like"/>
    <property type="match status" value="1"/>
</dbReference>
<dbReference type="Proteomes" id="UP001161247">
    <property type="component" value="Chromosome 7"/>
</dbReference>
<feature type="domain" description="F-box associated beta-propeller type 1" evidence="1">
    <location>
        <begin position="88"/>
        <end position="264"/>
    </location>
</feature>
<evidence type="ECO:0000313" key="3">
    <source>
        <dbReference type="EMBL" id="CAI9114018.1"/>
    </source>
</evidence>
<dbReference type="AlphaFoldDB" id="A0AAV1E524"/>
<dbReference type="Pfam" id="PF07734">
    <property type="entry name" value="FBA_1"/>
    <property type="match status" value="1"/>
</dbReference>
<dbReference type="SUPFAM" id="SSF81383">
    <property type="entry name" value="F-box domain"/>
    <property type="match status" value="1"/>
</dbReference>
<dbReference type="InterPro" id="IPR015915">
    <property type="entry name" value="Kelch-typ_b-propeller"/>
</dbReference>
<dbReference type="Gene3D" id="2.120.10.80">
    <property type="entry name" value="Kelch-type beta propeller"/>
    <property type="match status" value="1"/>
</dbReference>
<reference evidence="3" key="1">
    <citation type="submission" date="2023-03" db="EMBL/GenBank/DDBJ databases">
        <authorList>
            <person name="Julca I."/>
        </authorList>
    </citation>
    <scope>NUCLEOTIDE SEQUENCE</scope>
</reference>
<evidence type="ECO:0000313" key="4">
    <source>
        <dbReference type="Proteomes" id="UP001161247"/>
    </source>
</evidence>
<evidence type="ECO:0000259" key="2">
    <source>
        <dbReference type="Pfam" id="PF12937"/>
    </source>
</evidence>